<evidence type="ECO:0000256" key="2">
    <source>
        <dbReference type="ARBA" id="ARBA00022692"/>
    </source>
</evidence>
<comment type="similarity">
    <text evidence="5">Belongs to the OXA1/ALB3/YidC family.</text>
</comment>
<reference evidence="8 9" key="1">
    <citation type="submission" date="2011-03" db="EMBL/GenBank/DDBJ databases">
        <title>The Genome Sequence of Gemella haemolysans M341.</title>
        <authorList>
            <consortium name="The Broad Institute Genome Sequencing Platform"/>
            <consortium name="The Broad Institute Genome Sequencing Center for Infectious Disease"/>
            <person name="Earl A."/>
            <person name="Ward D."/>
            <person name="Feldgarden M."/>
            <person name="Gevers D."/>
            <person name="Sibley C.D."/>
            <person name="Field T.R."/>
            <person name="Grinwis M."/>
            <person name="Eshaghurshan C.S."/>
            <person name="Surette M.G."/>
            <person name="Young S.K."/>
            <person name="Zeng Q."/>
            <person name="Gargeya S."/>
            <person name="Fitzgerald M."/>
            <person name="Haas B."/>
            <person name="Abouelleil A."/>
            <person name="Alvarado L."/>
            <person name="Arachchi H.M."/>
            <person name="Berlin A."/>
            <person name="Brown A."/>
            <person name="Chapman S.B."/>
            <person name="Chen Z."/>
            <person name="Dunbar C."/>
            <person name="Freedman E."/>
            <person name="Gearin G."/>
            <person name="Gellesch M."/>
            <person name="Goldberg J."/>
            <person name="Griggs A."/>
            <person name="Gujja S."/>
            <person name="Heilman E.R."/>
            <person name="Heiman D."/>
            <person name="Howarth C."/>
            <person name="Larson L."/>
            <person name="Lui A."/>
            <person name="MacDonald P.J.P."/>
            <person name="Mehta T."/>
            <person name="Montmayeur A."/>
            <person name="Murphy C."/>
            <person name="Neiman D."/>
            <person name="Pearson M."/>
            <person name="Priest M."/>
            <person name="Roberts A."/>
            <person name="Saif S."/>
            <person name="Shea T."/>
            <person name="Shenoy N."/>
            <person name="Sisk P."/>
            <person name="Stolte C."/>
            <person name="Sykes S."/>
            <person name="White J."/>
            <person name="Yandava C."/>
            <person name="Wortman J."/>
            <person name="Nusbaum C."/>
            <person name="Birren B."/>
        </authorList>
    </citation>
    <scope>NUCLEOTIDE SEQUENCE [LARGE SCALE GENOMIC DNA]</scope>
    <source>
        <strain evidence="8 9">M341</strain>
    </source>
</reference>
<evidence type="ECO:0000256" key="4">
    <source>
        <dbReference type="ARBA" id="ARBA00023136"/>
    </source>
</evidence>
<dbReference type="EMBL" id="ACRO01000042">
    <property type="protein sequence ID" value="EGF86376.1"/>
    <property type="molecule type" value="Genomic_DNA"/>
</dbReference>
<dbReference type="GO" id="GO:0051205">
    <property type="term" value="P:protein insertion into membrane"/>
    <property type="evidence" value="ECO:0007669"/>
    <property type="project" value="TreeGrafter"/>
</dbReference>
<comment type="subcellular location">
    <subcellularLocation>
        <location evidence="1 5">Membrane</location>
        <topology evidence="1 5">Multi-pass membrane protein</topology>
    </subcellularLocation>
</comment>
<dbReference type="PROSITE" id="PS51257">
    <property type="entry name" value="PROKAR_LIPOPROTEIN"/>
    <property type="match status" value="1"/>
</dbReference>
<keyword evidence="2 5" id="KW-0812">Transmembrane</keyword>
<proteinExistence type="inferred from homology"/>
<evidence type="ECO:0000256" key="1">
    <source>
        <dbReference type="ARBA" id="ARBA00004141"/>
    </source>
</evidence>
<evidence type="ECO:0000259" key="7">
    <source>
        <dbReference type="Pfam" id="PF02096"/>
    </source>
</evidence>
<evidence type="ECO:0000256" key="6">
    <source>
        <dbReference type="SAM" id="Phobius"/>
    </source>
</evidence>
<sequence>MKKYLLYAYILTLTTMLFGCSAQDSDGFFYNTFTKNMDVFLAYINNYIGVWGISIIIITLIVKGIILPFMLKNYKKQRISSMNMERAKPELDIVQEKIKQLRESEKRVFSNDERMKIRMEQAELQREIFKIYKKYDCSPAIFGNLIPILIQAPFVTGLYFTLQNPIYSKDILNSSFLSISLGEKSYIILILVFIVYMVVGKISQSMMQANPMAQTNPEAERMQNMSKNMVWITPIMLTFITYTSIAAIGIYFIVSGILVIFQISLGRKLYPPYIPKLTTIKSKKVTKNKLVKR</sequence>
<name>A0AA87AKA2_9BACL</name>
<feature type="domain" description="Membrane insertase YidC/Oxa/ALB C-terminal" evidence="7">
    <location>
        <begin position="51"/>
        <end position="263"/>
    </location>
</feature>
<dbReference type="Pfam" id="PF02096">
    <property type="entry name" value="60KD_IMP"/>
    <property type="match status" value="1"/>
</dbReference>
<keyword evidence="3 6" id="KW-1133">Transmembrane helix</keyword>
<organism evidence="8 9">
    <name type="scientific">Gemella haemolysans M341</name>
    <dbReference type="NCBI Taxonomy" id="562981"/>
    <lineage>
        <taxon>Bacteria</taxon>
        <taxon>Bacillati</taxon>
        <taxon>Bacillota</taxon>
        <taxon>Bacilli</taxon>
        <taxon>Bacillales</taxon>
        <taxon>Gemellaceae</taxon>
        <taxon>Gemella</taxon>
    </lineage>
</organism>
<evidence type="ECO:0000313" key="8">
    <source>
        <dbReference type="EMBL" id="EGF86376.1"/>
    </source>
</evidence>
<dbReference type="GO" id="GO:0032977">
    <property type="term" value="F:membrane insertase activity"/>
    <property type="evidence" value="ECO:0007669"/>
    <property type="project" value="InterPro"/>
</dbReference>
<dbReference type="NCBIfam" id="TIGR03592">
    <property type="entry name" value="yidC_oxa1_cterm"/>
    <property type="match status" value="1"/>
</dbReference>
<evidence type="ECO:0000256" key="3">
    <source>
        <dbReference type="ARBA" id="ARBA00022989"/>
    </source>
</evidence>
<feature type="transmembrane region" description="Helical" evidence="6">
    <location>
        <begin position="230"/>
        <end position="263"/>
    </location>
</feature>
<protein>
    <recommendedName>
        <fullName evidence="7">Membrane insertase YidC/Oxa/ALB C-terminal domain-containing protein</fullName>
    </recommendedName>
</protein>
<dbReference type="GO" id="GO:0005886">
    <property type="term" value="C:plasma membrane"/>
    <property type="evidence" value="ECO:0007669"/>
    <property type="project" value="TreeGrafter"/>
</dbReference>
<accession>A0AA87AKA2</accession>
<comment type="caution">
    <text evidence="8">The sequence shown here is derived from an EMBL/GenBank/DDBJ whole genome shotgun (WGS) entry which is preliminary data.</text>
</comment>
<feature type="transmembrane region" description="Helical" evidence="6">
    <location>
        <begin position="174"/>
        <end position="199"/>
    </location>
</feature>
<evidence type="ECO:0000256" key="5">
    <source>
        <dbReference type="RuleBase" id="RU003945"/>
    </source>
</evidence>
<dbReference type="PANTHER" id="PTHR12428:SF65">
    <property type="entry name" value="CYTOCHROME C OXIDASE ASSEMBLY PROTEIN COX18, MITOCHONDRIAL"/>
    <property type="match status" value="1"/>
</dbReference>
<dbReference type="InterPro" id="IPR001708">
    <property type="entry name" value="YidC/ALB3/OXA1/COX18"/>
</dbReference>
<dbReference type="InterPro" id="IPR028055">
    <property type="entry name" value="YidC/Oxa/ALB_C"/>
</dbReference>
<feature type="transmembrane region" description="Helical" evidence="6">
    <location>
        <begin position="140"/>
        <end position="162"/>
    </location>
</feature>
<gene>
    <name evidence="8" type="ORF">HMPREF0428_01679</name>
</gene>
<dbReference type="PANTHER" id="PTHR12428">
    <property type="entry name" value="OXA1"/>
    <property type="match status" value="1"/>
</dbReference>
<keyword evidence="4 6" id="KW-0472">Membrane</keyword>
<feature type="transmembrane region" description="Helical" evidence="6">
    <location>
        <begin position="46"/>
        <end position="71"/>
    </location>
</feature>
<evidence type="ECO:0000313" key="9">
    <source>
        <dbReference type="Proteomes" id="UP000004773"/>
    </source>
</evidence>
<dbReference type="RefSeq" id="WP_003147837.1">
    <property type="nucleotide sequence ID" value="NZ_GL883585.1"/>
</dbReference>
<dbReference type="AlphaFoldDB" id="A0AA87AKA2"/>
<dbReference type="Proteomes" id="UP000004773">
    <property type="component" value="Unassembled WGS sequence"/>
</dbReference>